<keyword evidence="2" id="KW-0812">Transmembrane</keyword>
<keyword evidence="4" id="KW-1185">Reference proteome</keyword>
<feature type="transmembrane region" description="Helical" evidence="2">
    <location>
        <begin position="232"/>
        <end position="259"/>
    </location>
</feature>
<evidence type="ECO:0000313" key="4">
    <source>
        <dbReference type="Proteomes" id="UP000799324"/>
    </source>
</evidence>
<feature type="region of interest" description="Disordered" evidence="1">
    <location>
        <begin position="1"/>
        <end position="92"/>
    </location>
</feature>
<feature type="transmembrane region" description="Helical" evidence="2">
    <location>
        <begin position="112"/>
        <end position="132"/>
    </location>
</feature>
<proteinExistence type="predicted"/>
<organism evidence="3 4">
    <name type="scientific">Lophiostoma macrostomum CBS 122681</name>
    <dbReference type="NCBI Taxonomy" id="1314788"/>
    <lineage>
        <taxon>Eukaryota</taxon>
        <taxon>Fungi</taxon>
        <taxon>Dikarya</taxon>
        <taxon>Ascomycota</taxon>
        <taxon>Pezizomycotina</taxon>
        <taxon>Dothideomycetes</taxon>
        <taxon>Pleosporomycetidae</taxon>
        <taxon>Pleosporales</taxon>
        <taxon>Lophiostomataceae</taxon>
        <taxon>Lophiostoma</taxon>
    </lineage>
</organism>
<gene>
    <name evidence="3" type="ORF">K491DRAFT_722744</name>
</gene>
<keyword evidence="2" id="KW-1133">Transmembrane helix</keyword>
<dbReference type="AlphaFoldDB" id="A0A6A6SMR4"/>
<feature type="compositionally biased region" description="Polar residues" evidence="1">
    <location>
        <begin position="23"/>
        <end position="58"/>
    </location>
</feature>
<dbReference type="Proteomes" id="UP000799324">
    <property type="component" value="Unassembled WGS sequence"/>
</dbReference>
<evidence type="ECO:0000256" key="1">
    <source>
        <dbReference type="SAM" id="MobiDB-lite"/>
    </source>
</evidence>
<feature type="transmembrane region" description="Helical" evidence="2">
    <location>
        <begin position="166"/>
        <end position="186"/>
    </location>
</feature>
<accession>A0A6A6SMR4</accession>
<evidence type="ECO:0000313" key="3">
    <source>
        <dbReference type="EMBL" id="KAF2648247.1"/>
    </source>
</evidence>
<feature type="transmembrane region" description="Helical" evidence="2">
    <location>
        <begin position="193"/>
        <end position="212"/>
    </location>
</feature>
<dbReference type="OrthoDB" id="3254104at2759"/>
<keyword evidence="2" id="KW-0472">Membrane</keyword>
<name>A0A6A6SMR4_9PLEO</name>
<protein>
    <submittedName>
        <fullName evidence="3">Uncharacterized protein</fullName>
    </submittedName>
</protein>
<evidence type="ECO:0000256" key="2">
    <source>
        <dbReference type="SAM" id="Phobius"/>
    </source>
</evidence>
<sequence>MHLLPLHNNNRKDKPREKDHLSQKANQAPITDPTSSHNPATSSNEDSENTPTLASPSSARVLPPRTTSLRLQPNPPRNSAMPHARPHLPRHETTVKTRYSDMLFDANNSIPMWYSILASGFTWIVLAGWIVFPATFNKWQDDKGSDHEAQNELERKVLGTVRNLPLLYIATFACFIGVAGCVWLWYKRRKNYIWVIGKILIPSLMNSIAGLVRTLINIYTAQNGQFSVTAKSTIIVTGVFSVVTIILFLIWNVVLLGNLRRQHDKEKREYERELKQGRVGGV</sequence>
<reference evidence="3" key="1">
    <citation type="journal article" date="2020" name="Stud. Mycol.">
        <title>101 Dothideomycetes genomes: a test case for predicting lifestyles and emergence of pathogens.</title>
        <authorList>
            <person name="Haridas S."/>
            <person name="Albert R."/>
            <person name="Binder M."/>
            <person name="Bloem J."/>
            <person name="Labutti K."/>
            <person name="Salamov A."/>
            <person name="Andreopoulos B."/>
            <person name="Baker S."/>
            <person name="Barry K."/>
            <person name="Bills G."/>
            <person name="Bluhm B."/>
            <person name="Cannon C."/>
            <person name="Castanera R."/>
            <person name="Culley D."/>
            <person name="Daum C."/>
            <person name="Ezra D."/>
            <person name="Gonzalez J."/>
            <person name="Henrissat B."/>
            <person name="Kuo A."/>
            <person name="Liang C."/>
            <person name="Lipzen A."/>
            <person name="Lutzoni F."/>
            <person name="Magnuson J."/>
            <person name="Mondo S."/>
            <person name="Nolan M."/>
            <person name="Ohm R."/>
            <person name="Pangilinan J."/>
            <person name="Park H.-J."/>
            <person name="Ramirez L."/>
            <person name="Alfaro M."/>
            <person name="Sun H."/>
            <person name="Tritt A."/>
            <person name="Yoshinaga Y."/>
            <person name="Zwiers L.-H."/>
            <person name="Turgeon B."/>
            <person name="Goodwin S."/>
            <person name="Spatafora J."/>
            <person name="Crous P."/>
            <person name="Grigoriev I."/>
        </authorList>
    </citation>
    <scope>NUCLEOTIDE SEQUENCE</scope>
    <source>
        <strain evidence="3">CBS 122681</strain>
    </source>
</reference>
<dbReference type="EMBL" id="MU004549">
    <property type="protein sequence ID" value="KAF2648247.1"/>
    <property type="molecule type" value="Genomic_DNA"/>
</dbReference>
<feature type="compositionally biased region" description="Basic and acidic residues" evidence="1">
    <location>
        <begin position="10"/>
        <end position="22"/>
    </location>
</feature>